<evidence type="ECO:0000313" key="1">
    <source>
        <dbReference type="EMBL" id="JAD25151.1"/>
    </source>
</evidence>
<protein>
    <submittedName>
        <fullName evidence="1">Uncharacterized protein</fullName>
    </submittedName>
</protein>
<organism evidence="1">
    <name type="scientific">Arundo donax</name>
    <name type="common">Giant reed</name>
    <name type="synonym">Donax arundinaceus</name>
    <dbReference type="NCBI Taxonomy" id="35708"/>
    <lineage>
        <taxon>Eukaryota</taxon>
        <taxon>Viridiplantae</taxon>
        <taxon>Streptophyta</taxon>
        <taxon>Embryophyta</taxon>
        <taxon>Tracheophyta</taxon>
        <taxon>Spermatophyta</taxon>
        <taxon>Magnoliopsida</taxon>
        <taxon>Liliopsida</taxon>
        <taxon>Poales</taxon>
        <taxon>Poaceae</taxon>
        <taxon>PACMAD clade</taxon>
        <taxon>Arundinoideae</taxon>
        <taxon>Arundineae</taxon>
        <taxon>Arundo</taxon>
    </lineage>
</organism>
<dbReference type="AlphaFoldDB" id="A0A0A8YGZ2"/>
<reference evidence="1" key="1">
    <citation type="submission" date="2014-09" db="EMBL/GenBank/DDBJ databases">
        <authorList>
            <person name="Magalhaes I.L.F."/>
            <person name="Oliveira U."/>
            <person name="Santos F.R."/>
            <person name="Vidigal T.H.D.A."/>
            <person name="Brescovit A.D."/>
            <person name="Santos A.J."/>
        </authorList>
    </citation>
    <scope>NUCLEOTIDE SEQUENCE</scope>
    <source>
        <tissue evidence="1">Shoot tissue taken approximately 20 cm above the soil surface</tissue>
    </source>
</reference>
<reference evidence="1" key="2">
    <citation type="journal article" date="2015" name="Data Brief">
        <title>Shoot transcriptome of the giant reed, Arundo donax.</title>
        <authorList>
            <person name="Barrero R.A."/>
            <person name="Guerrero F.D."/>
            <person name="Moolhuijzen P."/>
            <person name="Goolsby J.A."/>
            <person name="Tidwell J."/>
            <person name="Bellgard S.E."/>
            <person name="Bellgard M.I."/>
        </authorList>
    </citation>
    <scope>NUCLEOTIDE SEQUENCE</scope>
    <source>
        <tissue evidence="1">Shoot tissue taken approximately 20 cm above the soil surface</tissue>
    </source>
</reference>
<name>A0A0A8YGZ2_ARUDO</name>
<accession>A0A0A8YGZ2</accession>
<sequence>MLRDLATGLHGQQSMCVLTIKTGHSHRGVFMHSSRSWTGGPCCVDKECEQAACSSITVYINRSSACNLVCNCDNGD</sequence>
<dbReference type="EMBL" id="GBRH01272744">
    <property type="protein sequence ID" value="JAD25151.1"/>
    <property type="molecule type" value="Transcribed_RNA"/>
</dbReference>
<proteinExistence type="predicted"/>